<proteinExistence type="inferred from homology"/>
<comment type="similarity">
    <text evidence="1">Belongs to the low molecular weight phosphotyrosine protein phosphatase family.</text>
</comment>
<dbReference type="GO" id="GO:0004725">
    <property type="term" value="F:protein tyrosine phosphatase activity"/>
    <property type="evidence" value="ECO:0007669"/>
    <property type="project" value="InterPro"/>
</dbReference>
<accession>A0A7X2LXA1</accession>
<dbReference type="EMBL" id="WKKI01000003">
    <property type="protein sequence ID" value="MRX71076.1"/>
    <property type="molecule type" value="Genomic_DNA"/>
</dbReference>
<sequence>MVEQVLFVCTGNTCRSPMAEAIFNQKKSSEFLQARSAGVYANDGSAASLHAQSALKEREIDIQHASSLLSREQIDWATLILTMTGSHKQLVLERFPDAADKLYTLNEFVHGPAGFRDVADPFGGSIEDYRYTRDELETLIENLLKKLHAN</sequence>
<evidence type="ECO:0000256" key="2">
    <source>
        <dbReference type="ARBA" id="ARBA00022801"/>
    </source>
</evidence>
<gene>
    <name evidence="6" type="ORF">GJU40_02690</name>
</gene>
<feature type="active site" description="Nucleophile" evidence="4">
    <location>
        <position position="9"/>
    </location>
</feature>
<dbReference type="Gene3D" id="3.40.50.2300">
    <property type="match status" value="1"/>
</dbReference>
<dbReference type="PRINTS" id="PR00719">
    <property type="entry name" value="LMWPTPASE"/>
</dbReference>
<evidence type="ECO:0000313" key="6">
    <source>
        <dbReference type="EMBL" id="MRX71076.1"/>
    </source>
</evidence>
<dbReference type="InterPro" id="IPR017867">
    <property type="entry name" value="Tyr_phospatase_low_mol_wt"/>
</dbReference>
<protein>
    <submittedName>
        <fullName evidence="6">Low molecular weight protein arginine phosphatase</fullName>
    </submittedName>
</protein>
<dbReference type="AlphaFoldDB" id="A0A7X2LXA1"/>
<evidence type="ECO:0000256" key="1">
    <source>
        <dbReference type="ARBA" id="ARBA00011063"/>
    </source>
</evidence>
<evidence type="ECO:0000256" key="3">
    <source>
        <dbReference type="ARBA" id="ARBA00022912"/>
    </source>
</evidence>
<dbReference type="RefSeq" id="WP_343031374.1">
    <property type="nucleotide sequence ID" value="NZ_WKKI01000003.1"/>
</dbReference>
<dbReference type="InterPro" id="IPR023485">
    <property type="entry name" value="Ptyr_pPase"/>
</dbReference>
<dbReference type="PANTHER" id="PTHR11717">
    <property type="entry name" value="LOW MOLECULAR WEIGHT PROTEIN TYROSINE PHOSPHATASE"/>
    <property type="match status" value="1"/>
</dbReference>
<dbReference type="InterPro" id="IPR050438">
    <property type="entry name" value="LMW_PTPase"/>
</dbReference>
<evidence type="ECO:0000259" key="5">
    <source>
        <dbReference type="SMART" id="SM00226"/>
    </source>
</evidence>
<evidence type="ECO:0000313" key="7">
    <source>
        <dbReference type="Proteomes" id="UP000448867"/>
    </source>
</evidence>
<evidence type="ECO:0000256" key="4">
    <source>
        <dbReference type="PIRSR" id="PIRSR617867-1"/>
    </source>
</evidence>
<keyword evidence="7" id="KW-1185">Reference proteome</keyword>
<dbReference type="Pfam" id="PF01451">
    <property type="entry name" value="LMWPc"/>
    <property type="match status" value="1"/>
</dbReference>
<feature type="active site" description="Proton donor" evidence="4">
    <location>
        <position position="120"/>
    </location>
</feature>
<organism evidence="6 7">
    <name type="scientific">Metabacillus lacus</name>
    <dbReference type="NCBI Taxonomy" id="1983721"/>
    <lineage>
        <taxon>Bacteria</taxon>
        <taxon>Bacillati</taxon>
        <taxon>Bacillota</taxon>
        <taxon>Bacilli</taxon>
        <taxon>Bacillales</taxon>
        <taxon>Bacillaceae</taxon>
        <taxon>Metabacillus</taxon>
    </lineage>
</organism>
<feature type="active site" evidence="4">
    <location>
        <position position="15"/>
    </location>
</feature>
<keyword evidence="2" id="KW-0378">Hydrolase</keyword>
<reference evidence="6 7" key="1">
    <citation type="submission" date="2019-11" db="EMBL/GenBank/DDBJ databases">
        <title>Bacillus lacus genome.</title>
        <authorList>
            <person name="Allen C.J."/>
            <person name="Newman J.D."/>
        </authorList>
    </citation>
    <scope>NUCLEOTIDE SEQUENCE [LARGE SCALE GENOMIC DNA]</scope>
    <source>
        <strain evidence="6 7">KCTC 33946</strain>
    </source>
</reference>
<feature type="domain" description="Phosphotyrosine protein phosphatase I" evidence="5">
    <location>
        <begin position="3"/>
        <end position="146"/>
    </location>
</feature>
<dbReference type="CDD" id="cd16344">
    <property type="entry name" value="LMWPAP"/>
    <property type="match status" value="1"/>
</dbReference>
<dbReference type="SMART" id="SM00226">
    <property type="entry name" value="LMWPc"/>
    <property type="match status" value="1"/>
</dbReference>
<dbReference type="Proteomes" id="UP000448867">
    <property type="component" value="Unassembled WGS sequence"/>
</dbReference>
<name>A0A7X2LXA1_9BACI</name>
<comment type="caution">
    <text evidence="6">The sequence shown here is derived from an EMBL/GenBank/DDBJ whole genome shotgun (WGS) entry which is preliminary data.</text>
</comment>
<keyword evidence="3" id="KW-0904">Protein phosphatase</keyword>
<dbReference type="SUPFAM" id="SSF52788">
    <property type="entry name" value="Phosphotyrosine protein phosphatases I"/>
    <property type="match status" value="1"/>
</dbReference>
<dbReference type="PANTHER" id="PTHR11717:SF31">
    <property type="entry name" value="LOW MOLECULAR WEIGHT PROTEIN-TYROSINE-PHOSPHATASE ETP-RELATED"/>
    <property type="match status" value="1"/>
</dbReference>
<dbReference type="InterPro" id="IPR036196">
    <property type="entry name" value="Ptyr_pPase_sf"/>
</dbReference>